<dbReference type="EMBL" id="CP058554">
    <property type="protein sequence ID" value="QMV74391.1"/>
    <property type="molecule type" value="Genomic_DNA"/>
</dbReference>
<name>A0A7G5EK66_9BURK</name>
<evidence type="ECO:0000313" key="1">
    <source>
        <dbReference type="EMBL" id="QMV74391.1"/>
    </source>
</evidence>
<dbReference type="KEGG" id="cpis:HS961_16975"/>
<proteinExistence type="predicted"/>
<dbReference type="RefSeq" id="WP_182324008.1">
    <property type="nucleotide sequence ID" value="NZ_CP058554.1"/>
</dbReference>
<accession>A0A7G5EK66</accession>
<dbReference type="Proteomes" id="UP000515240">
    <property type="component" value="Chromosome"/>
</dbReference>
<keyword evidence="2" id="KW-1185">Reference proteome</keyword>
<protein>
    <submittedName>
        <fullName evidence="1">Uncharacterized protein</fullName>
    </submittedName>
</protein>
<reference evidence="1 2" key="1">
    <citation type="journal article" date="2020" name="G3 (Bethesda)">
        <title>CeMbio - The Caenorhabditis elegans Microbiome Resource.</title>
        <authorList>
            <person name="Dirksen P."/>
            <person name="Assie A."/>
            <person name="Zimmermann J."/>
            <person name="Zhang F."/>
            <person name="Tietje A.M."/>
            <person name="Marsh S.A."/>
            <person name="Felix M.A."/>
            <person name="Shapira M."/>
            <person name="Kaleta C."/>
            <person name="Schulenburg H."/>
            <person name="Samuel B."/>
        </authorList>
    </citation>
    <scope>NUCLEOTIDE SEQUENCE [LARGE SCALE GENOMIC DNA]</scope>
    <source>
        <strain evidence="1 2">BIGb0172</strain>
    </source>
</reference>
<sequence length="555" mass="60517">MSVFVRFSSTKSISMPLEHPKNIDLKPGDYVKKAYRIPALRPAILASVLAVSCTATWAARSFTPQAGTWAITEELDGKPGRGLAIDVQGNTFFMQVFGYEQNGDATFYMATGQLDGDSITVPLMQYQGGRSFGSDARDAQELGSPGNVTVSFSNGLQGTVQFPGEPARAIQRFEMRSEDYLSRYWEKGKTRYFLSTMLDASENPHWFAGISVGKLTEDKQWKVWVSELRDYPGQTLDCTQVTGKDEYHCTSTETQTPNDPFPFVQSMRLRIANVDLVGVAEVISQGVKQTYSLNGAAVGGDDRGGIAACANWQDLYVGDISGCSATLTPSSGTWLVRDEVTFKPGRGIAIDVQNGMALAQVFNYLPNGDPTFHMGSGEYQRGKTSFGLNRYRGGRPLGGPSAIAELAQAVGDLTLDFVVLEPTAQSSSRIEGGIAFPDEVRKPMLRMAMEPGLLDAQSLLGQWWLRFDAESGNQRVIEAVTLSRVEGKDALSADGTVRCSRPNPRFLPQGVCVSNRDGKVYRASLFQQVGNRGSYALQVRDRHGNLLGLGDVPLE</sequence>
<dbReference type="AlphaFoldDB" id="A0A7G5EK66"/>
<gene>
    <name evidence="1" type="ORF">HS961_16975</name>
</gene>
<evidence type="ECO:0000313" key="2">
    <source>
        <dbReference type="Proteomes" id="UP000515240"/>
    </source>
</evidence>
<organism evidence="1 2">
    <name type="scientific">Comamonas piscis</name>
    <dbReference type="NCBI Taxonomy" id="1562974"/>
    <lineage>
        <taxon>Bacteria</taxon>
        <taxon>Pseudomonadati</taxon>
        <taxon>Pseudomonadota</taxon>
        <taxon>Betaproteobacteria</taxon>
        <taxon>Burkholderiales</taxon>
        <taxon>Comamonadaceae</taxon>
        <taxon>Comamonas</taxon>
    </lineage>
</organism>